<dbReference type="EMBL" id="HG739169">
    <property type="protein sequence ID" value="CDP14435.1"/>
    <property type="molecule type" value="Genomic_DNA"/>
</dbReference>
<evidence type="ECO:0000256" key="3">
    <source>
        <dbReference type="ARBA" id="ARBA00010838"/>
    </source>
</evidence>
<dbReference type="GO" id="GO:0008422">
    <property type="term" value="F:beta-glucosidase activity"/>
    <property type="evidence" value="ECO:0007669"/>
    <property type="project" value="UniProtKB-ARBA"/>
</dbReference>
<organism evidence="10 11">
    <name type="scientific">Coffea canephora</name>
    <name type="common">Robusta coffee</name>
    <dbReference type="NCBI Taxonomy" id="49390"/>
    <lineage>
        <taxon>Eukaryota</taxon>
        <taxon>Viridiplantae</taxon>
        <taxon>Streptophyta</taxon>
        <taxon>Embryophyta</taxon>
        <taxon>Tracheophyta</taxon>
        <taxon>Spermatophyta</taxon>
        <taxon>Magnoliopsida</taxon>
        <taxon>eudicotyledons</taxon>
        <taxon>Gunneridae</taxon>
        <taxon>Pentapetalae</taxon>
        <taxon>asterids</taxon>
        <taxon>lamiids</taxon>
        <taxon>Gentianales</taxon>
        <taxon>Rubiaceae</taxon>
        <taxon>Ixoroideae</taxon>
        <taxon>Gardenieae complex</taxon>
        <taxon>Bertiereae - Coffeeae clade</taxon>
        <taxon>Coffeeae</taxon>
        <taxon>Coffea</taxon>
    </lineage>
</organism>
<evidence type="ECO:0000313" key="11">
    <source>
        <dbReference type="Proteomes" id="UP000295252"/>
    </source>
</evidence>
<dbReference type="PhylomeDB" id="A0A068V0W2"/>
<evidence type="ECO:0000256" key="4">
    <source>
        <dbReference type="ARBA" id="ARBA00022490"/>
    </source>
</evidence>
<dbReference type="AlphaFoldDB" id="A0A068V0W2"/>
<dbReference type="SUPFAM" id="SSF51445">
    <property type="entry name" value="(Trans)glycosidases"/>
    <property type="match status" value="1"/>
</dbReference>
<keyword evidence="6" id="KW-0378">Hydrolase</keyword>
<accession>A0A068V0W2</accession>
<name>A0A068V0W2_COFCA</name>
<proteinExistence type="inferred from homology"/>
<evidence type="ECO:0000256" key="9">
    <source>
        <dbReference type="RuleBase" id="RU003690"/>
    </source>
</evidence>
<dbReference type="InterPro" id="IPR033132">
    <property type="entry name" value="GH_1_N_CS"/>
</dbReference>
<dbReference type="OMA" id="IPTRGYA"/>
<sequence>METPESHVFPTEGSLRRQDFPNGFLFGASASAFQYEGAPDIDGRGPSIWDTFLIDRHPEIVQAGGLDAIAHYRHYKDDVRVMKEMGLDSYRFSISWPRILPTGRRTNGAGINEKGIQFYNSLIDELLANGIKPMVTIFHWDVPQALEDEYHGFLDKKIVIDFVDYVDLCFSRFGDRVKHWITFNEPWSFSVGGYATGTLAPGPSEFAGAPKQGNAATEPYIVSHHQLLAHAAAVQLYRQKYQRSQKGKIGITLVSTWAVPYHNTKEDRDAAQRAIDFMFGWFMDPITHGDYPSSMRSLVGHRLPKFSKPESELLKGSFDFLGFNYYTANYVLNEAGPPYTLDPRAKCTPYRNGKPIGERAASDWLYVYPKGILEHVDYIREKYNNPPIYITENGRDEFNEKNLSFWLAFFDPKRISFHYRHLRFLKKAIDKGANVKGYYVWSLMDNLEWSTGFNSRFGMNFIDYADGLKRYPKLSAGWFKFFLHNDEETNA</sequence>
<evidence type="ECO:0000256" key="8">
    <source>
        <dbReference type="ARBA" id="ARBA00093183"/>
    </source>
</evidence>
<dbReference type="InterPro" id="IPR017853">
    <property type="entry name" value="GH"/>
</dbReference>
<gene>
    <name evidence="10" type="ORF">GSCOC_T00040890001</name>
</gene>
<keyword evidence="7" id="KW-0326">Glycosidase</keyword>
<protein>
    <recommendedName>
        <fullName evidence="12">Beta-glucosidase</fullName>
    </recommendedName>
</protein>
<evidence type="ECO:0000313" key="10">
    <source>
        <dbReference type="EMBL" id="CDP14435.1"/>
    </source>
</evidence>
<keyword evidence="5" id="KW-0017">Alkaloid metabolism</keyword>
<reference evidence="11" key="1">
    <citation type="journal article" date="2014" name="Science">
        <title>The coffee genome provides insight into the convergent evolution of caffeine biosynthesis.</title>
        <authorList>
            <person name="Denoeud F."/>
            <person name="Carretero-Paulet L."/>
            <person name="Dereeper A."/>
            <person name="Droc G."/>
            <person name="Guyot R."/>
            <person name="Pietrella M."/>
            <person name="Zheng C."/>
            <person name="Alberti A."/>
            <person name="Anthony F."/>
            <person name="Aprea G."/>
            <person name="Aury J.M."/>
            <person name="Bento P."/>
            <person name="Bernard M."/>
            <person name="Bocs S."/>
            <person name="Campa C."/>
            <person name="Cenci A."/>
            <person name="Combes M.C."/>
            <person name="Crouzillat D."/>
            <person name="Da Silva C."/>
            <person name="Daddiego L."/>
            <person name="De Bellis F."/>
            <person name="Dussert S."/>
            <person name="Garsmeur O."/>
            <person name="Gayraud T."/>
            <person name="Guignon V."/>
            <person name="Jahn K."/>
            <person name="Jamilloux V."/>
            <person name="Joet T."/>
            <person name="Labadie K."/>
            <person name="Lan T."/>
            <person name="Leclercq J."/>
            <person name="Lepelley M."/>
            <person name="Leroy T."/>
            <person name="Li L.T."/>
            <person name="Librado P."/>
            <person name="Lopez L."/>
            <person name="Munoz A."/>
            <person name="Noel B."/>
            <person name="Pallavicini A."/>
            <person name="Perrotta G."/>
            <person name="Poncet V."/>
            <person name="Pot D."/>
            <person name="Priyono X."/>
            <person name="Rigoreau M."/>
            <person name="Rouard M."/>
            <person name="Rozas J."/>
            <person name="Tranchant-Dubreuil C."/>
            <person name="VanBuren R."/>
            <person name="Zhang Q."/>
            <person name="Andrade A.C."/>
            <person name="Argout X."/>
            <person name="Bertrand B."/>
            <person name="de Kochko A."/>
            <person name="Graziosi G."/>
            <person name="Henry R.J."/>
            <person name="Jayarama X."/>
            <person name="Ming R."/>
            <person name="Nagai C."/>
            <person name="Rounsley S."/>
            <person name="Sankoff D."/>
            <person name="Giuliano G."/>
            <person name="Albert V.A."/>
            <person name="Wincker P."/>
            <person name="Lashermes P."/>
        </authorList>
    </citation>
    <scope>NUCLEOTIDE SEQUENCE [LARGE SCALE GENOMIC DNA]</scope>
    <source>
        <strain evidence="11">cv. DH200-94</strain>
    </source>
</reference>
<dbReference type="InterPro" id="IPR001360">
    <property type="entry name" value="Glyco_hydro_1"/>
</dbReference>
<dbReference type="InParanoid" id="A0A068V0W2"/>
<comment type="similarity">
    <text evidence="3 9">Belongs to the glycosyl hydrolase 1 family.</text>
</comment>
<evidence type="ECO:0000256" key="2">
    <source>
        <dbReference type="ARBA" id="ARBA00004913"/>
    </source>
</evidence>
<evidence type="ECO:0008006" key="12">
    <source>
        <dbReference type="Google" id="ProtNLM"/>
    </source>
</evidence>
<evidence type="ECO:0000256" key="6">
    <source>
        <dbReference type="ARBA" id="ARBA00022801"/>
    </source>
</evidence>
<dbReference type="PANTHER" id="PTHR10353">
    <property type="entry name" value="GLYCOSYL HYDROLASE"/>
    <property type="match status" value="1"/>
</dbReference>
<dbReference type="Gene3D" id="3.20.20.80">
    <property type="entry name" value="Glycosidases"/>
    <property type="match status" value="1"/>
</dbReference>
<comment type="pathway">
    <text evidence="2">Alkaloid biosynthesis.</text>
</comment>
<dbReference type="GO" id="GO:0009251">
    <property type="term" value="P:glucan catabolic process"/>
    <property type="evidence" value="ECO:0007669"/>
    <property type="project" value="UniProtKB-ARBA"/>
</dbReference>
<comment type="subcellular location">
    <subcellularLocation>
        <location evidence="1">Cytoplasm</location>
        <location evidence="1">Cytosol</location>
    </subcellularLocation>
</comment>
<dbReference type="FunFam" id="3.20.20.80:FF:000022">
    <property type="entry name" value="Beta-glucosidase 11"/>
    <property type="match status" value="1"/>
</dbReference>
<comment type="catalytic activity">
    <reaction evidence="8">
        <text>deacetylisoipecoside + H2O = deacetylisoipecoside aglycone + D-glucose</text>
        <dbReference type="Rhea" id="RHEA:78887"/>
        <dbReference type="ChEBI" id="CHEBI:4167"/>
        <dbReference type="ChEBI" id="CHEBI:15377"/>
        <dbReference type="ChEBI" id="CHEBI:58091"/>
        <dbReference type="ChEBI" id="CHEBI:229557"/>
    </reaction>
    <physiologicalReaction direction="left-to-right" evidence="8">
        <dbReference type="Rhea" id="RHEA:78888"/>
    </physiologicalReaction>
</comment>
<dbReference type="PROSITE" id="PS00653">
    <property type="entry name" value="GLYCOSYL_HYDROL_F1_2"/>
    <property type="match status" value="1"/>
</dbReference>
<dbReference type="PANTHER" id="PTHR10353:SF137">
    <property type="entry name" value="MYROSINASE 3-RELATED"/>
    <property type="match status" value="1"/>
</dbReference>
<keyword evidence="11" id="KW-1185">Reference proteome</keyword>
<dbReference type="Pfam" id="PF00232">
    <property type="entry name" value="Glyco_hydro_1"/>
    <property type="match status" value="1"/>
</dbReference>
<dbReference type="GO" id="GO:0005829">
    <property type="term" value="C:cytosol"/>
    <property type="evidence" value="ECO:0007669"/>
    <property type="project" value="UniProtKB-SubCell"/>
</dbReference>
<dbReference type="Gramene" id="CDP14435">
    <property type="protein sequence ID" value="CDP14435"/>
    <property type="gene ID" value="GSCOC_T00040890001"/>
</dbReference>
<dbReference type="Proteomes" id="UP000295252">
    <property type="component" value="Chromosome I"/>
</dbReference>
<keyword evidence="4" id="KW-0963">Cytoplasm</keyword>
<dbReference type="PRINTS" id="PR00131">
    <property type="entry name" value="GLHYDRLASE1"/>
</dbReference>
<dbReference type="STRING" id="49390.A0A068V0W2"/>
<evidence type="ECO:0000256" key="7">
    <source>
        <dbReference type="ARBA" id="ARBA00023295"/>
    </source>
</evidence>
<dbReference type="GO" id="GO:0033075">
    <property type="term" value="P:isoquinoline alkaloid biosynthetic process"/>
    <property type="evidence" value="ECO:0007669"/>
    <property type="project" value="UniProtKB-ARBA"/>
</dbReference>
<evidence type="ECO:0000256" key="5">
    <source>
        <dbReference type="ARBA" id="ARBA00022589"/>
    </source>
</evidence>
<evidence type="ECO:0000256" key="1">
    <source>
        <dbReference type="ARBA" id="ARBA00004514"/>
    </source>
</evidence>